<name>A0A1I5TER2_9PSEU</name>
<reference evidence="1 2" key="1">
    <citation type="submission" date="2016-10" db="EMBL/GenBank/DDBJ databases">
        <authorList>
            <person name="de Groot N.N."/>
        </authorList>
    </citation>
    <scope>NUCLEOTIDE SEQUENCE [LARGE SCALE GENOMIC DNA]</scope>
    <source>
        <strain evidence="1 2">DSM 44637</strain>
    </source>
</reference>
<proteinExistence type="predicted"/>
<protein>
    <recommendedName>
        <fullName evidence="3">Strictosidine synthase</fullName>
    </recommendedName>
</protein>
<evidence type="ECO:0000313" key="2">
    <source>
        <dbReference type="Proteomes" id="UP000199137"/>
    </source>
</evidence>
<dbReference type="STRING" id="112413.SAMN05421854_10780"/>
<dbReference type="AlphaFoldDB" id="A0A1I5TER2"/>
<organism evidence="1 2">
    <name type="scientific">Amycolatopsis rubida</name>
    <dbReference type="NCBI Taxonomy" id="112413"/>
    <lineage>
        <taxon>Bacteria</taxon>
        <taxon>Bacillati</taxon>
        <taxon>Actinomycetota</taxon>
        <taxon>Actinomycetes</taxon>
        <taxon>Pseudonocardiales</taxon>
        <taxon>Pseudonocardiaceae</taxon>
        <taxon>Amycolatopsis</taxon>
    </lineage>
</organism>
<sequence length="352" mass="37528">MSPVLDTVKEWINPNWGRARTVPPMDTGLRPNLRLDSAEELLRSGEYEPDDVVVTAAGLVFSSGHDVFTVREDEVGRLASFGSPVTALTVRDERIVAAVEGRGLVSVSQSGETEDLCTDAPVTACVTALATDGAALLATVGSTKVAEWPRALVAGDRSGLLVRVGGARAEVVAERLAWPSGVGVAGGEVLLSLSLDHRVEARSAPGKRGRALSANLPVYPGRVHVGEDGWWFAAPYIRNRVTELLLDEPGLLAEMTETISPEEWFVPRLRAGDPFTDTMQMGQLRVLGVVKSWAPARSCGLAFRMDPTGRVAESAHARVDSPRHGVTGLTVHNGHVIAAARGGRNLLRLEDA</sequence>
<dbReference type="EMBL" id="FOWC01000007">
    <property type="protein sequence ID" value="SFP81533.1"/>
    <property type="molecule type" value="Genomic_DNA"/>
</dbReference>
<evidence type="ECO:0000313" key="1">
    <source>
        <dbReference type="EMBL" id="SFP81533.1"/>
    </source>
</evidence>
<evidence type="ECO:0008006" key="3">
    <source>
        <dbReference type="Google" id="ProtNLM"/>
    </source>
</evidence>
<gene>
    <name evidence="1" type="ORF">SAMN05421854_10780</name>
</gene>
<dbReference type="Proteomes" id="UP000199137">
    <property type="component" value="Unassembled WGS sequence"/>
</dbReference>
<dbReference type="OrthoDB" id="8872498at2"/>
<dbReference type="SUPFAM" id="SSF63829">
    <property type="entry name" value="Calcium-dependent phosphotriesterase"/>
    <property type="match status" value="1"/>
</dbReference>
<accession>A0A1I5TER2</accession>
<dbReference type="RefSeq" id="WP_093574859.1">
    <property type="nucleotide sequence ID" value="NZ_FOWC01000007.1"/>
</dbReference>